<keyword evidence="2" id="KW-1185">Reference proteome</keyword>
<accession>A0A6B3L2H8</accession>
<name>A0A6B3L2H8_9BACT</name>
<dbReference type="RefSeq" id="WP_164361967.1">
    <property type="nucleotide sequence ID" value="NZ_CP066776.1"/>
</dbReference>
<sequence>MRVFSMLVAFLAALVGAWCVTMVSRFRGIYGEMFADGADVLPAATVWLMGTNGWVPGGVFLFCTLALVVLLIGKRDQLAVVVSLLTLLVMLATAVVLPALLLEPMGEIMAGLEVSPVTPKKL</sequence>
<protein>
    <submittedName>
        <fullName evidence="1">Uncharacterized protein</fullName>
    </submittedName>
</protein>
<organism evidence="1 2">
    <name type="scientific">Sulfuriroseicoccus oceanibius</name>
    <dbReference type="NCBI Taxonomy" id="2707525"/>
    <lineage>
        <taxon>Bacteria</taxon>
        <taxon>Pseudomonadati</taxon>
        <taxon>Verrucomicrobiota</taxon>
        <taxon>Verrucomicrobiia</taxon>
        <taxon>Verrucomicrobiales</taxon>
        <taxon>Verrucomicrobiaceae</taxon>
        <taxon>Sulfuriroseicoccus</taxon>
    </lineage>
</organism>
<dbReference type="AlphaFoldDB" id="A0A6B3L2H8"/>
<evidence type="ECO:0000313" key="2">
    <source>
        <dbReference type="Proteomes" id="UP000475117"/>
    </source>
</evidence>
<gene>
    <name evidence="1" type="ORF">G3M56_008320</name>
</gene>
<dbReference type="EMBL" id="CP066776">
    <property type="protein sequence ID" value="QQL43900.1"/>
    <property type="molecule type" value="Genomic_DNA"/>
</dbReference>
<evidence type="ECO:0000313" key="1">
    <source>
        <dbReference type="EMBL" id="QQL43900.1"/>
    </source>
</evidence>
<proteinExistence type="predicted"/>
<dbReference type="Proteomes" id="UP000475117">
    <property type="component" value="Chromosome"/>
</dbReference>
<reference evidence="1 2" key="1">
    <citation type="submission" date="2020-12" db="EMBL/GenBank/DDBJ databases">
        <title>Sulforoseuscoccus oceanibium gen. nov., sp. nov., a representative of the phylum Verrucomicrobia with special cytoplasmic membrane, and proposal of Sulforoseuscoccusaceae fam. nov.</title>
        <authorList>
            <person name="Xi F."/>
        </authorList>
    </citation>
    <scope>NUCLEOTIDE SEQUENCE [LARGE SCALE GENOMIC DNA]</scope>
    <source>
        <strain evidence="1 2">T37</strain>
    </source>
</reference>
<dbReference type="KEGG" id="soa:G3M56_008320"/>